<evidence type="ECO:0000313" key="3">
    <source>
        <dbReference type="WBParaSite" id="L893_g21400.t1"/>
    </source>
</evidence>
<proteinExistence type="predicted"/>
<keyword evidence="1" id="KW-1133">Transmembrane helix</keyword>
<keyword evidence="1" id="KW-0472">Membrane</keyword>
<evidence type="ECO:0000313" key="2">
    <source>
        <dbReference type="Proteomes" id="UP000095287"/>
    </source>
</evidence>
<name>A0A1I7YZT7_9BILA</name>
<feature type="transmembrane region" description="Helical" evidence="1">
    <location>
        <begin position="117"/>
        <end position="136"/>
    </location>
</feature>
<reference evidence="3" key="1">
    <citation type="submission" date="2016-11" db="UniProtKB">
        <authorList>
            <consortium name="WormBaseParasite"/>
        </authorList>
    </citation>
    <scope>IDENTIFICATION</scope>
</reference>
<dbReference type="Proteomes" id="UP000095287">
    <property type="component" value="Unplaced"/>
</dbReference>
<organism evidence="2 3">
    <name type="scientific">Steinernema glaseri</name>
    <dbReference type="NCBI Taxonomy" id="37863"/>
    <lineage>
        <taxon>Eukaryota</taxon>
        <taxon>Metazoa</taxon>
        <taxon>Ecdysozoa</taxon>
        <taxon>Nematoda</taxon>
        <taxon>Chromadorea</taxon>
        <taxon>Rhabditida</taxon>
        <taxon>Tylenchina</taxon>
        <taxon>Panagrolaimomorpha</taxon>
        <taxon>Strongyloidoidea</taxon>
        <taxon>Steinernematidae</taxon>
        <taxon>Steinernema</taxon>
    </lineage>
</organism>
<sequence length="226" mass="25206">MFAKSDGTYSPGLIVLDSKKYKNLTIKGDQTGTLEEFQDKVYRSSQHYKDIATKFNPSKEHPDLSPLDEETFAKGLACEKYAGLLMLPYTAFEIRAYNTVSVDDFRPLTFFKRYFQVARIPVTVAFTWGSTLSFAANLRHKDDFYNHYFASAAVGTVVVAMKDNIALGVTSAVVSTVLGIFWQYIRISDTGLQSMVGNQAVGGTWGGPFVHKFLSQGDVEVPTTRY</sequence>
<accession>A0A1I7YZT7</accession>
<feature type="transmembrane region" description="Helical" evidence="1">
    <location>
        <begin position="165"/>
        <end position="185"/>
    </location>
</feature>
<evidence type="ECO:0000256" key="1">
    <source>
        <dbReference type="SAM" id="Phobius"/>
    </source>
</evidence>
<keyword evidence="2" id="KW-1185">Reference proteome</keyword>
<keyword evidence="1" id="KW-0812">Transmembrane</keyword>
<dbReference type="AlphaFoldDB" id="A0A1I7YZT7"/>
<protein>
    <submittedName>
        <fullName evidence="3">Sideroflexin-4</fullName>
    </submittedName>
</protein>
<dbReference type="WBParaSite" id="L893_g21400.t1">
    <property type="protein sequence ID" value="L893_g21400.t1"/>
    <property type="gene ID" value="L893_g21400"/>
</dbReference>